<gene>
    <name evidence="6" type="ORF">ABLV49_24100</name>
</gene>
<dbReference type="GO" id="GO:0003677">
    <property type="term" value="F:DNA binding"/>
    <property type="evidence" value="ECO:0007669"/>
    <property type="project" value="UniProtKB-UniRule"/>
</dbReference>
<evidence type="ECO:0000256" key="1">
    <source>
        <dbReference type="ARBA" id="ARBA00022741"/>
    </source>
</evidence>
<keyword evidence="2" id="KW-0067">ATP-binding</keyword>
<name>A0AAU7LZD9_9BURK</name>
<dbReference type="GO" id="GO:0006355">
    <property type="term" value="P:regulation of DNA-templated transcription"/>
    <property type="evidence" value="ECO:0007669"/>
    <property type="project" value="InterPro"/>
</dbReference>
<dbReference type="Gene3D" id="1.25.40.10">
    <property type="entry name" value="Tetratricopeptide repeat domain"/>
    <property type="match status" value="1"/>
</dbReference>
<dbReference type="EMBL" id="CP157678">
    <property type="protein sequence ID" value="XBP73064.1"/>
    <property type="molecule type" value="Genomic_DNA"/>
</dbReference>
<dbReference type="SUPFAM" id="SSF48452">
    <property type="entry name" value="TPR-like"/>
    <property type="match status" value="1"/>
</dbReference>
<protein>
    <submittedName>
        <fullName evidence="6">AAA family ATPase</fullName>
    </submittedName>
</protein>
<keyword evidence="3 4" id="KW-0238">DNA-binding</keyword>
<dbReference type="GO" id="GO:0005737">
    <property type="term" value="C:cytoplasm"/>
    <property type="evidence" value="ECO:0007669"/>
    <property type="project" value="TreeGrafter"/>
</dbReference>
<accession>A0AAU7LZD9</accession>
<sequence>MEPIHTRFGPFRLDEAEALLERDGQAVEIPPRAFQVLCELARRPGQLVTKDALLDAVWGHRHINESALKNIVSQLRQSLGDDARESRFIETAPRRGYRFIAPLGEPVAVRTTAIEAPPAPKASLQEQGEVVGRDRPLAQLHTAWGAAQRGQRQLVFVLGDAGVGKSTLIERFVAESGARVAFGQCIEHYGSGEPYMPVFEALNILCRTDGGDVVVRAMREVAPTWLLQLPWFVNDEDRRNLQREAAGATQDRMLREFGELVDRMPRDWPVLLVLEDLHWSDHATVQLLGYLAHRRGPAAFMVLGTLRPTELVLEDHPLAGLRLQLRTRRLCVELDLESLSEADIGAYLGARLGGGVPEAFVRALHAHTSGLPLFVVNVVDELVNTGALRREGGGWRFPDAAALTVPHSVIALIETQIARLPAEHRRVLGAASVSGVEFLHVPLAEVMGLPVDSLHEMLGDASRRVSWLSATGAKPLADGRIASRYAFGHAMYRQVLYERLAPAQRLQWHRQWAAALASAYAGAAGEIAAELALHYERGGLAMAAAEQLAIVSARALERGAAHEAIAAARRALELGAGQLAKPQELELRVLDGVALTRLHVVADPQVAAAFNRALALRAEGAPAWPRALQGAWWVHYARGEMGPARSLAVQMLALAEHGDAGLRLAAHNAMGLVHMMAGELAPARVQLEAALDIHANEGMDLPPARFVQDPGVEAMCALALVLWVGGEPRRARELVRRAAELAAASRHALSEVTALLTGAILHSLAREFDNVFELTQRLYAVIQEHALPTAQSDFGWLHGRALVARGQGDEGLLLMRKAARSAEETGMCFGLCGYHTHHVSACLAVGLVEEARASVDAGIALAERIGGHLVLPALLRQRAEMLARDGDQQTAEAVLRRAIVLARATGSAYFELLALATARGLGSPLADPARLAELLALYEGDPAPHLDEARAGAR</sequence>
<evidence type="ECO:0000256" key="3">
    <source>
        <dbReference type="ARBA" id="ARBA00023125"/>
    </source>
</evidence>
<dbReference type="SMART" id="SM00862">
    <property type="entry name" value="Trans_reg_C"/>
    <property type="match status" value="1"/>
</dbReference>
<evidence type="ECO:0000256" key="2">
    <source>
        <dbReference type="ARBA" id="ARBA00022840"/>
    </source>
</evidence>
<feature type="DNA-binding region" description="OmpR/PhoB-type" evidence="4">
    <location>
        <begin position="3"/>
        <end position="101"/>
    </location>
</feature>
<reference evidence="6" key="1">
    <citation type="submission" date="2024-05" db="EMBL/GenBank/DDBJ databases">
        <authorList>
            <person name="Bunk B."/>
            <person name="Swiderski J."/>
            <person name="Sproer C."/>
            <person name="Thiel V."/>
        </authorList>
    </citation>
    <scope>NUCLEOTIDE SEQUENCE</scope>
    <source>
        <strain evidence="6">DSM 17735</strain>
        <plasmid evidence="6">p3</plasmid>
    </source>
</reference>
<dbReference type="InterPro" id="IPR027417">
    <property type="entry name" value="P-loop_NTPase"/>
</dbReference>
<geneLocation type="plasmid" evidence="6">
    <name>p3</name>
</geneLocation>
<evidence type="ECO:0000256" key="4">
    <source>
        <dbReference type="PROSITE-ProRule" id="PRU01091"/>
    </source>
</evidence>
<dbReference type="InterPro" id="IPR011990">
    <property type="entry name" value="TPR-like_helical_dom_sf"/>
</dbReference>
<dbReference type="Gene3D" id="1.10.10.10">
    <property type="entry name" value="Winged helix-like DNA-binding domain superfamily/Winged helix DNA-binding domain"/>
    <property type="match status" value="1"/>
</dbReference>
<dbReference type="CDD" id="cd00383">
    <property type="entry name" value="trans_reg_C"/>
    <property type="match status" value="1"/>
</dbReference>
<dbReference type="RefSeq" id="WP_349283012.1">
    <property type="nucleotide sequence ID" value="NZ_CBCSCU010000050.1"/>
</dbReference>
<keyword evidence="6" id="KW-0614">Plasmid</keyword>
<dbReference type="SUPFAM" id="SSF46894">
    <property type="entry name" value="C-terminal effector domain of the bipartite response regulators"/>
    <property type="match status" value="1"/>
</dbReference>
<dbReference type="InterPro" id="IPR041664">
    <property type="entry name" value="AAA_16"/>
</dbReference>
<dbReference type="Pfam" id="PF00486">
    <property type="entry name" value="Trans_reg_C"/>
    <property type="match status" value="1"/>
</dbReference>
<dbReference type="SUPFAM" id="SSF52540">
    <property type="entry name" value="P-loop containing nucleoside triphosphate hydrolases"/>
    <property type="match status" value="1"/>
</dbReference>
<evidence type="ECO:0000313" key="6">
    <source>
        <dbReference type="EMBL" id="XBP73064.1"/>
    </source>
</evidence>
<dbReference type="InterPro" id="IPR001867">
    <property type="entry name" value="OmpR/PhoB-type_DNA-bd"/>
</dbReference>
<dbReference type="PROSITE" id="PS51755">
    <property type="entry name" value="OMPR_PHOB"/>
    <property type="match status" value="1"/>
</dbReference>
<dbReference type="GO" id="GO:0004016">
    <property type="term" value="F:adenylate cyclase activity"/>
    <property type="evidence" value="ECO:0007669"/>
    <property type="project" value="TreeGrafter"/>
</dbReference>
<evidence type="ECO:0000259" key="5">
    <source>
        <dbReference type="PROSITE" id="PS51755"/>
    </source>
</evidence>
<dbReference type="GO" id="GO:0005524">
    <property type="term" value="F:ATP binding"/>
    <property type="evidence" value="ECO:0007669"/>
    <property type="project" value="UniProtKB-KW"/>
</dbReference>
<dbReference type="InterPro" id="IPR036388">
    <property type="entry name" value="WH-like_DNA-bd_sf"/>
</dbReference>
<keyword evidence="1" id="KW-0547">Nucleotide-binding</keyword>
<dbReference type="InterPro" id="IPR016032">
    <property type="entry name" value="Sig_transdc_resp-reg_C-effctor"/>
</dbReference>
<dbReference type="AlphaFoldDB" id="A0AAU7LZD9"/>
<dbReference type="PANTHER" id="PTHR16305:SF28">
    <property type="entry name" value="GUANYLATE CYCLASE DOMAIN-CONTAINING PROTEIN"/>
    <property type="match status" value="1"/>
</dbReference>
<dbReference type="PANTHER" id="PTHR16305">
    <property type="entry name" value="TESTICULAR SOLUBLE ADENYLYL CYCLASE"/>
    <property type="match status" value="1"/>
</dbReference>
<proteinExistence type="predicted"/>
<dbReference type="Pfam" id="PF13191">
    <property type="entry name" value="AAA_16"/>
    <property type="match status" value="1"/>
</dbReference>
<organism evidence="6">
    <name type="scientific">Polaromonas hydrogenivorans</name>
    <dbReference type="NCBI Taxonomy" id="335476"/>
    <lineage>
        <taxon>Bacteria</taxon>
        <taxon>Pseudomonadati</taxon>
        <taxon>Pseudomonadota</taxon>
        <taxon>Betaproteobacteria</taxon>
        <taxon>Burkholderiales</taxon>
        <taxon>Comamonadaceae</taxon>
        <taxon>Polaromonas</taxon>
    </lineage>
</organism>
<dbReference type="GO" id="GO:0000160">
    <property type="term" value="P:phosphorelay signal transduction system"/>
    <property type="evidence" value="ECO:0007669"/>
    <property type="project" value="InterPro"/>
</dbReference>
<feature type="domain" description="OmpR/PhoB-type" evidence="5">
    <location>
        <begin position="3"/>
        <end position="101"/>
    </location>
</feature>